<reference evidence="15 16" key="1">
    <citation type="journal article" date="2016" name="Nat. Commun.">
        <title>Thousands of microbial genomes shed light on interconnected biogeochemical processes in an aquifer system.</title>
        <authorList>
            <person name="Anantharaman K."/>
            <person name="Brown C.T."/>
            <person name="Hug L.A."/>
            <person name="Sharon I."/>
            <person name="Castelle C.J."/>
            <person name="Probst A.J."/>
            <person name="Thomas B.C."/>
            <person name="Singh A."/>
            <person name="Wilkins M.J."/>
            <person name="Karaoz U."/>
            <person name="Brodie E.L."/>
            <person name="Williams K.H."/>
            <person name="Hubbard S.S."/>
            <person name="Banfield J.F."/>
        </authorList>
    </citation>
    <scope>NUCLEOTIDE SEQUENCE [LARGE SCALE GENOMIC DNA]</scope>
</reference>
<comment type="similarity">
    <text evidence="2 13">Belongs to the class-II aminoacyl-tRNA synthetase family. Phe-tRNA synthetase alpha subunit type 1 subfamily.</text>
</comment>
<comment type="subunit">
    <text evidence="3 13">Tetramer of two alpha and two beta subunits.</text>
</comment>
<dbReference type="PROSITE" id="PS50862">
    <property type="entry name" value="AA_TRNA_LIGASE_II"/>
    <property type="match status" value="1"/>
</dbReference>
<evidence type="ECO:0000256" key="7">
    <source>
        <dbReference type="ARBA" id="ARBA00022741"/>
    </source>
</evidence>
<accession>A0A1F5SHT2</accession>
<evidence type="ECO:0000256" key="2">
    <source>
        <dbReference type="ARBA" id="ARBA00010207"/>
    </source>
</evidence>
<dbReference type="InterPro" id="IPR022911">
    <property type="entry name" value="Phe_tRNA_ligase_alpha1_bac"/>
</dbReference>
<evidence type="ECO:0000256" key="1">
    <source>
        <dbReference type="ARBA" id="ARBA00004496"/>
    </source>
</evidence>
<keyword evidence="10 13" id="KW-0648">Protein biosynthesis</keyword>
<dbReference type="GO" id="GO:0006432">
    <property type="term" value="P:phenylalanyl-tRNA aminoacylation"/>
    <property type="evidence" value="ECO:0007669"/>
    <property type="project" value="UniProtKB-UniRule"/>
</dbReference>
<keyword evidence="4 13" id="KW-0963">Cytoplasm</keyword>
<evidence type="ECO:0000256" key="11">
    <source>
        <dbReference type="ARBA" id="ARBA00023146"/>
    </source>
</evidence>
<keyword evidence="11 13" id="KW-0030">Aminoacyl-tRNA synthetase</keyword>
<comment type="subcellular location">
    <subcellularLocation>
        <location evidence="1 13">Cytoplasm</location>
    </subcellularLocation>
</comment>
<keyword evidence="9 13" id="KW-0460">Magnesium</keyword>
<dbReference type="GO" id="GO:0004826">
    <property type="term" value="F:phenylalanine-tRNA ligase activity"/>
    <property type="evidence" value="ECO:0007669"/>
    <property type="project" value="UniProtKB-UniRule"/>
</dbReference>
<evidence type="ECO:0000256" key="10">
    <source>
        <dbReference type="ARBA" id="ARBA00022917"/>
    </source>
</evidence>
<evidence type="ECO:0000256" key="8">
    <source>
        <dbReference type="ARBA" id="ARBA00022840"/>
    </source>
</evidence>
<feature type="binding site" evidence="13">
    <location>
        <position position="256"/>
    </location>
    <ligand>
        <name>Mg(2+)</name>
        <dbReference type="ChEBI" id="CHEBI:18420"/>
        <note>shared with beta subunit</note>
    </ligand>
</feature>
<feature type="domain" description="Aminoacyl-transfer RNA synthetases class-II family profile" evidence="14">
    <location>
        <begin position="108"/>
        <end position="320"/>
    </location>
</feature>
<dbReference type="SUPFAM" id="SSF46589">
    <property type="entry name" value="tRNA-binding arm"/>
    <property type="match status" value="1"/>
</dbReference>
<dbReference type="EC" id="6.1.1.20" evidence="13"/>
<evidence type="ECO:0000256" key="13">
    <source>
        <dbReference type="HAMAP-Rule" id="MF_00281"/>
    </source>
</evidence>
<evidence type="ECO:0000256" key="9">
    <source>
        <dbReference type="ARBA" id="ARBA00022842"/>
    </source>
</evidence>
<evidence type="ECO:0000256" key="4">
    <source>
        <dbReference type="ARBA" id="ARBA00022490"/>
    </source>
</evidence>
<dbReference type="NCBIfam" id="TIGR00468">
    <property type="entry name" value="pheS"/>
    <property type="match status" value="1"/>
</dbReference>
<dbReference type="InterPro" id="IPR004529">
    <property type="entry name" value="Phe-tRNA-synth_IIc_asu"/>
</dbReference>
<keyword evidence="8 13" id="KW-0067">ATP-binding</keyword>
<dbReference type="InterPro" id="IPR045864">
    <property type="entry name" value="aa-tRNA-synth_II/BPL/LPL"/>
</dbReference>
<organism evidence="15 16">
    <name type="scientific">Candidatus Falkowbacteria bacterium RIFOXYA2_FULL_47_19</name>
    <dbReference type="NCBI Taxonomy" id="1797994"/>
    <lineage>
        <taxon>Bacteria</taxon>
        <taxon>Candidatus Falkowiibacteriota</taxon>
    </lineage>
</organism>
<name>A0A1F5SHT2_9BACT</name>
<evidence type="ECO:0000256" key="12">
    <source>
        <dbReference type="ARBA" id="ARBA00049255"/>
    </source>
</evidence>
<comment type="caution">
    <text evidence="15">The sequence shown here is derived from an EMBL/GenBank/DDBJ whole genome shotgun (WGS) entry which is preliminary data.</text>
</comment>
<evidence type="ECO:0000256" key="6">
    <source>
        <dbReference type="ARBA" id="ARBA00022723"/>
    </source>
</evidence>
<dbReference type="GO" id="GO:0000049">
    <property type="term" value="F:tRNA binding"/>
    <property type="evidence" value="ECO:0007669"/>
    <property type="project" value="InterPro"/>
</dbReference>
<proteinExistence type="inferred from homology"/>
<dbReference type="GO" id="GO:0000287">
    <property type="term" value="F:magnesium ion binding"/>
    <property type="evidence" value="ECO:0007669"/>
    <property type="project" value="UniProtKB-UniRule"/>
</dbReference>
<dbReference type="Pfam" id="PF01409">
    <property type="entry name" value="tRNA-synt_2d"/>
    <property type="match status" value="1"/>
</dbReference>
<dbReference type="GO" id="GO:0005524">
    <property type="term" value="F:ATP binding"/>
    <property type="evidence" value="ECO:0007669"/>
    <property type="project" value="UniProtKB-UniRule"/>
</dbReference>
<dbReference type="InterPro" id="IPR002319">
    <property type="entry name" value="Phenylalanyl-tRNA_Synthase"/>
</dbReference>
<dbReference type="Pfam" id="PF02912">
    <property type="entry name" value="Phe_tRNA-synt_N"/>
    <property type="match status" value="1"/>
</dbReference>
<dbReference type="CDD" id="cd00496">
    <property type="entry name" value="PheRS_alpha_core"/>
    <property type="match status" value="1"/>
</dbReference>
<evidence type="ECO:0000256" key="3">
    <source>
        <dbReference type="ARBA" id="ARBA00011209"/>
    </source>
</evidence>
<evidence type="ECO:0000259" key="14">
    <source>
        <dbReference type="PROSITE" id="PS50862"/>
    </source>
</evidence>
<keyword evidence="7 13" id="KW-0547">Nucleotide-binding</keyword>
<protein>
    <recommendedName>
        <fullName evidence="13">Phenylalanine--tRNA ligase alpha subunit</fullName>
        <ecNumber evidence="13">6.1.1.20</ecNumber>
    </recommendedName>
    <alternativeName>
        <fullName evidence="13">Phenylalanyl-tRNA synthetase alpha subunit</fullName>
        <shortName evidence="13">PheRS</shortName>
    </alternativeName>
</protein>
<keyword evidence="6 13" id="KW-0479">Metal-binding</keyword>
<dbReference type="InterPro" id="IPR010978">
    <property type="entry name" value="tRNA-bd_arm"/>
</dbReference>
<evidence type="ECO:0000313" key="16">
    <source>
        <dbReference type="Proteomes" id="UP000178367"/>
    </source>
</evidence>
<comment type="cofactor">
    <cofactor evidence="13">
        <name>Mg(2+)</name>
        <dbReference type="ChEBI" id="CHEBI:18420"/>
    </cofactor>
    <text evidence="13">Binds 2 magnesium ions per tetramer.</text>
</comment>
<dbReference type="PANTHER" id="PTHR11538:SF41">
    <property type="entry name" value="PHENYLALANINE--TRNA LIGASE, MITOCHONDRIAL"/>
    <property type="match status" value="1"/>
</dbReference>
<dbReference type="SUPFAM" id="SSF55681">
    <property type="entry name" value="Class II aaRS and biotin synthetases"/>
    <property type="match status" value="1"/>
</dbReference>
<dbReference type="Proteomes" id="UP000178367">
    <property type="component" value="Unassembled WGS sequence"/>
</dbReference>
<evidence type="ECO:0000313" key="15">
    <source>
        <dbReference type="EMBL" id="OGF26224.1"/>
    </source>
</evidence>
<dbReference type="Gene3D" id="3.30.930.10">
    <property type="entry name" value="Bira Bifunctional Protein, Domain 2"/>
    <property type="match status" value="1"/>
</dbReference>
<dbReference type="GO" id="GO:0005737">
    <property type="term" value="C:cytoplasm"/>
    <property type="evidence" value="ECO:0007669"/>
    <property type="project" value="UniProtKB-SubCell"/>
</dbReference>
<dbReference type="AlphaFoldDB" id="A0A1F5SHT2"/>
<dbReference type="PANTHER" id="PTHR11538">
    <property type="entry name" value="PHENYLALANYL-TRNA SYNTHETASE"/>
    <property type="match status" value="1"/>
</dbReference>
<sequence length="341" mass="39030">MQDELNKIKQEIFEELKKISESEALKELEIKYLGRKGELNRILRGLAELSGEEKKKIGMLANEIKNEITDKINELRILFGAGVKTEFIDVTLPGGKRPRGHLHPITIIQNELEDLFSSLGFMVLSGPELESDWYNFTALNIPPHHPARDMQDTFYVDKKNENGEKDLVMRTQTSPMQVRAMQKYGAPLKVIIPGRVFRSEATDVRHEHTFYQFEGLMIDHNINFRHLKGILELVGKKLYGPDTKLRMRPKFYPFVEPGANGEYTCFLCHGAGCRLCKHTGWLEILGSGMVHPNVLKAGGIDPDKYQGFAFGFGLNRLVMLKYNIDDIRLFNSGDLRFLEQF</sequence>
<gene>
    <name evidence="13" type="primary">pheS</name>
    <name evidence="15" type="ORF">A2227_02980</name>
</gene>
<evidence type="ECO:0000256" key="5">
    <source>
        <dbReference type="ARBA" id="ARBA00022598"/>
    </source>
</evidence>
<dbReference type="InterPro" id="IPR004188">
    <property type="entry name" value="Phe-tRNA_ligase_II_N"/>
</dbReference>
<dbReference type="STRING" id="1797994.A2227_02980"/>
<keyword evidence="5 13" id="KW-0436">Ligase</keyword>
<dbReference type="InterPro" id="IPR006195">
    <property type="entry name" value="aa-tRNA-synth_II"/>
</dbReference>
<comment type="catalytic activity">
    <reaction evidence="12 13">
        <text>tRNA(Phe) + L-phenylalanine + ATP = L-phenylalanyl-tRNA(Phe) + AMP + diphosphate + H(+)</text>
        <dbReference type="Rhea" id="RHEA:19413"/>
        <dbReference type="Rhea" id="RHEA-COMP:9668"/>
        <dbReference type="Rhea" id="RHEA-COMP:9699"/>
        <dbReference type="ChEBI" id="CHEBI:15378"/>
        <dbReference type="ChEBI" id="CHEBI:30616"/>
        <dbReference type="ChEBI" id="CHEBI:33019"/>
        <dbReference type="ChEBI" id="CHEBI:58095"/>
        <dbReference type="ChEBI" id="CHEBI:78442"/>
        <dbReference type="ChEBI" id="CHEBI:78531"/>
        <dbReference type="ChEBI" id="CHEBI:456215"/>
        <dbReference type="EC" id="6.1.1.20"/>
    </reaction>
</comment>
<dbReference type="EMBL" id="MFGB01000016">
    <property type="protein sequence ID" value="OGF26224.1"/>
    <property type="molecule type" value="Genomic_DNA"/>
</dbReference>
<dbReference type="HAMAP" id="MF_00281">
    <property type="entry name" value="Phe_tRNA_synth_alpha1"/>
    <property type="match status" value="1"/>
</dbReference>